<evidence type="ECO:0000256" key="4">
    <source>
        <dbReference type="ARBA" id="ARBA00022771"/>
    </source>
</evidence>
<dbReference type="PANTHER" id="PTHR10159">
    <property type="entry name" value="DUAL SPECIFICITY PROTEIN PHOSPHATASE"/>
    <property type="match status" value="1"/>
</dbReference>
<feature type="region of interest" description="Disordered" evidence="9">
    <location>
        <begin position="662"/>
        <end position="687"/>
    </location>
</feature>
<dbReference type="EMBL" id="JAENGY010000447">
    <property type="protein sequence ID" value="KAG6962751.1"/>
    <property type="molecule type" value="Genomic_DNA"/>
</dbReference>
<dbReference type="FunFam" id="3.30.40.10:FF:000645">
    <property type="entry name" value="Dual specificity phosphatase"/>
    <property type="match status" value="1"/>
</dbReference>
<evidence type="ECO:0000259" key="13">
    <source>
        <dbReference type="PROSITE" id="PS50206"/>
    </source>
</evidence>
<evidence type="ECO:0000256" key="6">
    <source>
        <dbReference type="ARBA" id="ARBA00022833"/>
    </source>
</evidence>
<sequence>MPASSVTTGFGTFSSSYEPDRGLRISATCLPAAASPSNAFAYRSGKEGSQRMPEAPSSATNTSYPIASRPALTTVPGGKLCNASDQATTCTNTITAATERQQLGSGMSVGDESNGSGSSNKSAAADVAKDDAAVDAACPTEESEPVPPARKRLVRRGEVNCRWLYNQVQASRGMILIDTRSREEYEEDSIPSAISIPPMRGCRTLEDVESELLEEQRYLFSSKKRKLRDVVLFGDAVKKSSADDANDSKTCSWLRKLERLIIEDGLVTSVKLLCDGFLTFKYRYPFYTTSALLDEISGQLTRTKSGTHNLNYPNEILEGFLFLGNMWHAQSKQVVSHLGITHVVNASLDVGNTFESDGVKYLNVTIKDRPEADISSYFDAAYRFIESAKRTQHGRVLVHCTQGISRSATLVIMYLMRANNWSLVTAVNFAMASRGVVYPNQGFVKSLMMEEFRLYKGNSITPDEVDTMLQNLIPDRPVPLQVHSNRTENCSRCRKMFSLLEWKHKCSYCRKAFCSKCTNTRLANPEREKSAASNGAIDEQRPRRVCQVCVSRLWQINLPRSRKGLQPRMQRCKHLNVNSLSTFGRTVCISYFEGTEPQVIMDVLKIRFGVKENQIIDISRDDGEPIRTVEEIVGLPDEAEVFVSVGKAGNIQECSQRVTKQFNGSSTSRYTNSNHRQPFTRHHHHERTRQQFRRELQSPRDRFFRERSSSEGVVDTLQQIETSGRPPDAPRTRSFQMETCNVEASTVAPPVEDPEVAERKFRELWKLSFPSMGLIERAALLKIKRPEILMDVMLGMSSLSCGALTLQEFSQRLIELGYADSDRQAVISLLDTARRTTGRVIG</sequence>
<evidence type="ECO:0000259" key="11">
    <source>
        <dbReference type="PROSITE" id="PS50056"/>
    </source>
</evidence>
<dbReference type="InterPro" id="IPR000306">
    <property type="entry name" value="Znf_FYVE"/>
</dbReference>
<comment type="similarity">
    <text evidence="1">Belongs to the protein-tyrosine phosphatase family. Non-receptor class dual specificity subfamily.</text>
</comment>
<name>A0A8J5MG64_9STRA</name>
<evidence type="ECO:0000256" key="1">
    <source>
        <dbReference type="ARBA" id="ARBA00008601"/>
    </source>
</evidence>
<dbReference type="InterPro" id="IPR001763">
    <property type="entry name" value="Rhodanese-like_dom"/>
</dbReference>
<dbReference type="CDD" id="cd00158">
    <property type="entry name" value="RHOD"/>
    <property type="match status" value="1"/>
</dbReference>
<evidence type="ECO:0000313" key="15">
    <source>
        <dbReference type="Proteomes" id="UP000709295"/>
    </source>
</evidence>
<dbReference type="CDD" id="cd14498">
    <property type="entry name" value="DSP"/>
    <property type="match status" value="1"/>
</dbReference>
<dbReference type="PROSITE" id="PS50054">
    <property type="entry name" value="TYR_PHOSPHATASE_DUAL"/>
    <property type="match status" value="1"/>
</dbReference>
<dbReference type="Pfam" id="PF01363">
    <property type="entry name" value="FYVE"/>
    <property type="match status" value="1"/>
</dbReference>
<evidence type="ECO:0000256" key="2">
    <source>
        <dbReference type="ARBA" id="ARBA00013064"/>
    </source>
</evidence>
<feature type="domain" description="FYVE-type" evidence="12">
    <location>
        <begin position="484"/>
        <end position="554"/>
    </location>
</feature>
<dbReference type="Pfam" id="PF00581">
    <property type="entry name" value="Rhodanese"/>
    <property type="match status" value="1"/>
</dbReference>
<comment type="caution">
    <text evidence="14">The sequence shown here is derived from an EMBL/GenBank/DDBJ whole genome shotgun (WGS) entry which is preliminary data.</text>
</comment>
<reference evidence="14" key="1">
    <citation type="submission" date="2021-01" db="EMBL/GenBank/DDBJ databases">
        <title>Phytophthora aleatoria, a newly-described species from Pinus radiata is distinct from Phytophthora cactorum isolates based on comparative genomics.</title>
        <authorList>
            <person name="Mcdougal R."/>
            <person name="Panda P."/>
            <person name="Williams N."/>
            <person name="Studholme D.J."/>
        </authorList>
    </citation>
    <scope>NUCLEOTIDE SEQUENCE</scope>
    <source>
        <strain evidence="14">NZFS 4037</strain>
    </source>
</reference>
<evidence type="ECO:0000313" key="14">
    <source>
        <dbReference type="EMBL" id="KAG6962751.1"/>
    </source>
</evidence>
<dbReference type="InterPro" id="IPR000340">
    <property type="entry name" value="Dual-sp_phosphatase_cat-dom"/>
</dbReference>
<keyword evidence="6" id="KW-0862">Zinc</keyword>
<feature type="compositionally biased region" description="Basic residues" evidence="9">
    <location>
        <begin position="678"/>
        <end position="687"/>
    </location>
</feature>
<dbReference type="Proteomes" id="UP000709295">
    <property type="component" value="Unassembled WGS sequence"/>
</dbReference>
<keyword evidence="4 8" id="KW-0863">Zinc-finger</keyword>
<proteinExistence type="inferred from homology"/>
<evidence type="ECO:0000259" key="10">
    <source>
        <dbReference type="PROSITE" id="PS50054"/>
    </source>
</evidence>
<keyword evidence="15" id="KW-1185">Reference proteome</keyword>
<dbReference type="InterPro" id="IPR020422">
    <property type="entry name" value="TYR_PHOSPHATASE_DUAL_dom"/>
</dbReference>
<dbReference type="Pfam" id="PF00782">
    <property type="entry name" value="DSPc"/>
    <property type="match status" value="1"/>
</dbReference>
<dbReference type="PROSITE" id="PS50206">
    <property type="entry name" value="RHODANESE_3"/>
    <property type="match status" value="1"/>
</dbReference>
<dbReference type="PROSITE" id="PS50056">
    <property type="entry name" value="TYR_PHOSPHATASE_2"/>
    <property type="match status" value="1"/>
</dbReference>
<feature type="region of interest" description="Disordered" evidence="9">
    <location>
        <begin position="101"/>
        <end position="148"/>
    </location>
</feature>
<dbReference type="GO" id="GO:0017017">
    <property type="term" value="F:MAP kinase tyrosine/serine/threonine phosphatase activity"/>
    <property type="evidence" value="ECO:0007669"/>
    <property type="project" value="TreeGrafter"/>
</dbReference>
<feature type="domain" description="Tyrosine specific protein phosphatases" evidence="11">
    <location>
        <begin position="382"/>
        <end position="434"/>
    </location>
</feature>
<dbReference type="SMART" id="SM00064">
    <property type="entry name" value="FYVE"/>
    <property type="match status" value="1"/>
</dbReference>
<dbReference type="InterPro" id="IPR016130">
    <property type="entry name" value="Tyr_Pase_AS"/>
</dbReference>
<dbReference type="PROSITE" id="PS00383">
    <property type="entry name" value="TYR_PHOSPHATASE_1"/>
    <property type="match status" value="1"/>
</dbReference>
<dbReference type="InterPro" id="IPR017455">
    <property type="entry name" value="Znf_FYVE-rel"/>
</dbReference>
<dbReference type="GO" id="GO:0008270">
    <property type="term" value="F:zinc ion binding"/>
    <property type="evidence" value="ECO:0007669"/>
    <property type="project" value="UniProtKB-KW"/>
</dbReference>
<keyword evidence="7" id="KW-0904">Protein phosphatase</keyword>
<dbReference type="SMART" id="SM00195">
    <property type="entry name" value="DSPc"/>
    <property type="match status" value="1"/>
</dbReference>
<feature type="region of interest" description="Disordered" evidence="9">
    <location>
        <begin position="43"/>
        <end position="69"/>
    </location>
</feature>
<dbReference type="FunFam" id="3.90.190.10:FF:000109">
    <property type="entry name" value="Dual specificity phosphatase"/>
    <property type="match status" value="1"/>
</dbReference>
<feature type="domain" description="Rhodanese" evidence="13">
    <location>
        <begin position="170"/>
        <end position="197"/>
    </location>
</feature>
<evidence type="ECO:0000256" key="7">
    <source>
        <dbReference type="ARBA" id="ARBA00022912"/>
    </source>
</evidence>
<dbReference type="GO" id="GO:0005737">
    <property type="term" value="C:cytoplasm"/>
    <property type="evidence" value="ECO:0007669"/>
    <property type="project" value="TreeGrafter"/>
</dbReference>
<dbReference type="GO" id="GO:0008330">
    <property type="term" value="F:protein tyrosine/threonine phosphatase activity"/>
    <property type="evidence" value="ECO:0007669"/>
    <property type="project" value="TreeGrafter"/>
</dbReference>
<evidence type="ECO:0000256" key="3">
    <source>
        <dbReference type="ARBA" id="ARBA00022723"/>
    </source>
</evidence>
<dbReference type="PANTHER" id="PTHR10159:SF519">
    <property type="entry name" value="DUAL SPECIFICITY PROTEIN PHOSPHATASE MPK3"/>
    <property type="match status" value="1"/>
</dbReference>
<dbReference type="InterPro" id="IPR000387">
    <property type="entry name" value="Tyr_Pase_dom"/>
</dbReference>
<dbReference type="EC" id="3.1.3.48" evidence="2"/>
<keyword evidence="5" id="KW-0378">Hydrolase</keyword>
<dbReference type="CDD" id="cd00065">
    <property type="entry name" value="FYVE_like_SF"/>
    <property type="match status" value="1"/>
</dbReference>
<feature type="domain" description="Tyrosine-protein phosphatase" evidence="10">
    <location>
        <begin position="312"/>
        <end position="456"/>
    </location>
</feature>
<dbReference type="GO" id="GO:0033550">
    <property type="term" value="F:MAP kinase tyrosine phosphatase activity"/>
    <property type="evidence" value="ECO:0007669"/>
    <property type="project" value="TreeGrafter"/>
</dbReference>
<organism evidence="14 15">
    <name type="scientific">Phytophthora aleatoria</name>
    <dbReference type="NCBI Taxonomy" id="2496075"/>
    <lineage>
        <taxon>Eukaryota</taxon>
        <taxon>Sar</taxon>
        <taxon>Stramenopiles</taxon>
        <taxon>Oomycota</taxon>
        <taxon>Peronosporomycetes</taxon>
        <taxon>Peronosporales</taxon>
        <taxon>Peronosporaceae</taxon>
        <taxon>Phytophthora</taxon>
    </lineage>
</organism>
<evidence type="ECO:0000256" key="8">
    <source>
        <dbReference type="PROSITE-ProRule" id="PRU00091"/>
    </source>
</evidence>
<evidence type="ECO:0000259" key="12">
    <source>
        <dbReference type="PROSITE" id="PS50178"/>
    </source>
</evidence>
<dbReference type="GO" id="GO:0043409">
    <property type="term" value="P:negative regulation of MAPK cascade"/>
    <property type="evidence" value="ECO:0007669"/>
    <property type="project" value="TreeGrafter"/>
</dbReference>
<feature type="compositionally biased region" description="Low complexity" evidence="9">
    <location>
        <begin position="113"/>
        <end position="126"/>
    </location>
</feature>
<accession>A0A8J5MG64</accession>
<dbReference type="AlphaFoldDB" id="A0A8J5MG64"/>
<protein>
    <recommendedName>
        <fullName evidence="2">protein-tyrosine-phosphatase</fullName>
        <ecNumber evidence="2">3.1.3.48</ecNumber>
    </recommendedName>
</protein>
<gene>
    <name evidence="14" type="ORF">JG688_00008457</name>
</gene>
<keyword evidence="3" id="KW-0479">Metal-binding</keyword>
<feature type="compositionally biased region" description="Polar residues" evidence="9">
    <location>
        <begin position="662"/>
        <end position="677"/>
    </location>
</feature>
<evidence type="ECO:0000256" key="5">
    <source>
        <dbReference type="ARBA" id="ARBA00022801"/>
    </source>
</evidence>
<dbReference type="PROSITE" id="PS50178">
    <property type="entry name" value="ZF_FYVE"/>
    <property type="match status" value="1"/>
</dbReference>
<evidence type="ECO:0000256" key="9">
    <source>
        <dbReference type="SAM" id="MobiDB-lite"/>
    </source>
</evidence>